<dbReference type="InterPro" id="IPR020846">
    <property type="entry name" value="MFS_dom"/>
</dbReference>
<feature type="transmembrane region" description="Helical" evidence="6">
    <location>
        <begin position="244"/>
        <end position="263"/>
    </location>
</feature>
<dbReference type="InterPro" id="IPR036259">
    <property type="entry name" value="MFS_trans_sf"/>
</dbReference>
<evidence type="ECO:0000256" key="1">
    <source>
        <dbReference type="ARBA" id="ARBA00004651"/>
    </source>
</evidence>
<protein>
    <submittedName>
        <fullName evidence="8">Predicted arabinose efflux permease, MFS family</fullName>
    </submittedName>
</protein>
<evidence type="ECO:0000256" key="3">
    <source>
        <dbReference type="ARBA" id="ARBA00022692"/>
    </source>
</evidence>
<evidence type="ECO:0000313" key="8">
    <source>
        <dbReference type="EMBL" id="SHE52528.1"/>
    </source>
</evidence>
<evidence type="ECO:0000259" key="7">
    <source>
        <dbReference type="PROSITE" id="PS50850"/>
    </source>
</evidence>
<feature type="transmembrane region" description="Helical" evidence="6">
    <location>
        <begin position="101"/>
        <end position="123"/>
    </location>
</feature>
<feature type="transmembrane region" description="Helical" evidence="6">
    <location>
        <begin position="135"/>
        <end position="154"/>
    </location>
</feature>
<keyword evidence="2" id="KW-0813">Transport</keyword>
<feature type="transmembrane region" description="Helical" evidence="6">
    <location>
        <begin position="337"/>
        <end position="358"/>
    </location>
</feature>
<dbReference type="EMBL" id="FQVG01000006">
    <property type="protein sequence ID" value="SHE52528.1"/>
    <property type="molecule type" value="Genomic_DNA"/>
</dbReference>
<feature type="transmembrane region" description="Helical" evidence="6">
    <location>
        <begin position="12"/>
        <end position="34"/>
    </location>
</feature>
<feature type="domain" description="Major facilitator superfamily (MFS) profile" evidence="7">
    <location>
        <begin position="11"/>
        <end position="391"/>
    </location>
</feature>
<dbReference type="Pfam" id="PF07690">
    <property type="entry name" value="MFS_1"/>
    <property type="match status" value="1"/>
</dbReference>
<dbReference type="RefSeq" id="WP_073247877.1">
    <property type="nucleotide sequence ID" value="NZ_FQVG01000006.1"/>
</dbReference>
<dbReference type="PANTHER" id="PTHR23525:SF1">
    <property type="entry name" value="NODULIN-LIKE DOMAIN-CONTAINING PROTEIN"/>
    <property type="match status" value="1"/>
</dbReference>
<dbReference type="GO" id="GO:0022857">
    <property type="term" value="F:transmembrane transporter activity"/>
    <property type="evidence" value="ECO:0007669"/>
    <property type="project" value="InterPro"/>
</dbReference>
<evidence type="ECO:0000256" key="5">
    <source>
        <dbReference type="ARBA" id="ARBA00023136"/>
    </source>
</evidence>
<feature type="transmembrane region" description="Helical" evidence="6">
    <location>
        <begin position="270"/>
        <end position="290"/>
    </location>
</feature>
<feature type="transmembrane region" description="Helical" evidence="6">
    <location>
        <begin position="364"/>
        <end position="386"/>
    </location>
</feature>
<evidence type="ECO:0000256" key="6">
    <source>
        <dbReference type="SAM" id="Phobius"/>
    </source>
</evidence>
<feature type="transmembrane region" description="Helical" evidence="6">
    <location>
        <begin position="208"/>
        <end position="232"/>
    </location>
</feature>
<reference evidence="9" key="1">
    <citation type="submission" date="2016-11" db="EMBL/GenBank/DDBJ databases">
        <authorList>
            <person name="Varghese N."/>
            <person name="Submissions S."/>
        </authorList>
    </citation>
    <scope>NUCLEOTIDE SEQUENCE [LARGE SCALE GENOMIC DNA]</scope>
    <source>
        <strain evidence="9">DSM 10124</strain>
    </source>
</reference>
<organism evidence="8 9">
    <name type="scientific">Caloramator proteoclasticus DSM 10124</name>
    <dbReference type="NCBI Taxonomy" id="1121262"/>
    <lineage>
        <taxon>Bacteria</taxon>
        <taxon>Bacillati</taxon>
        <taxon>Bacillota</taxon>
        <taxon>Clostridia</taxon>
        <taxon>Eubacteriales</taxon>
        <taxon>Clostridiaceae</taxon>
        <taxon>Caloramator</taxon>
    </lineage>
</organism>
<gene>
    <name evidence="8" type="ORF">SAMN02746091_00592</name>
</gene>
<evidence type="ECO:0000256" key="2">
    <source>
        <dbReference type="ARBA" id="ARBA00022448"/>
    </source>
</evidence>
<evidence type="ECO:0000313" key="9">
    <source>
        <dbReference type="Proteomes" id="UP000184423"/>
    </source>
</evidence>
<keyword evidence="4 6" id="KW-1133">Transmembrane helix</keyword>
<dbReference type="Gene3D" id="1.20.1250.20">
    <property type="entry name" value="MFS general substrate transporter like domains"/>
    <property type="match status" value="2"/>
</dbReference>
<dbReference type="AlphaFoldDB" id="A0A1M4U7D8"/>
<dbReference type="PANTHER" id="PTHR23525">
    <property type="entry name" value="TRANSPORTER, PUTATIVE-RELATED"/>
    <property type="match status" value="1"/>
</dbReference>
<dbReference type="Proteomes" id="UP000184423">
    <property type="component" value="Unassembled WGS sequence"/>
</dbReference>
<feature type="transmembrane region" description="Helical" evidence="6">
    <location>
        <begin position="296"/>
        <end position="316"/>
    </location>
</feature>
<keyword evidence="3 6" id="KW-0812">Transmembrane</keyword>
<feature type="transmembrane region" description="Helical" evidence="6">
    <location>
        <begin position="76"/>
        <end position="95"/>
    </location>
</feature>
<keyword evidence="5 6" id="KW-0472">Membrane</keyword>
<dbReference type="GO" id="GO:0005886">
    <property type="term" value="C:plasma membrane"/>
    <property type="evidence" value="ECO:0007669"/>
    <property type="project" value="UniProtKB-SubCell"/>
</dbReference>
<sequence length="393" mass="44090">MIKKVKNINKNILLYLLIELFIGIYFGFYSFFIGPFILSKGFNESFLGIVTVTQTISFALFAYIVGILSKYIKDKYIFASTGVLCFVSSILYMFSNGKLSILIAASIYAMGISAIVVIKPPFLIKNSNGFDTVKLFSFIFTYATFMNLLGNYFSGKIIKLYSFNTTLIIMAFLSLFASIPALFITSIKKSNDNSRKANKLKINKKMKFILLYTFCGAFAVGMIIPYYTTYLINKMNYSTDTAAFINNFNMLGNLLAMIISPIIAKKIGQLKTITFAKLLSFPFVLLFVLLNPSLNFITLLLCLFFLVRSVLINITVPIENIIFMNAVNEEHQAKFNSIVVLIGNITVSISSYLAGNIISYTKLGYSLTFILSATVFVMQALVFIVFDKVKEST</sequence>
<keyword evidence="9" id="KW-1185">Reference proteome</keyword>
<proteinExistence type="predicted"/>
<feature type="transmembrane region" description="Helical" evidence="6">
    <location>
        <begin position="166"/>
        <end position="187"/>
    </location>
</feature>
<comment type="subcellular location">
    <subcellularLocation>
        <location evidence="1">Cell membrane</location>
        <topology evidence="1">Multi-pass membrane protein</topology>
    </subcellularLocation>
</comment>
<accession>A0A1M4U7D8</accession>
<feature type="transmembrane region" description="Helical" evidence="6">
    <location>
        <begin position="46"/>
        <end position="69"/>
    </location>
</feature>
<dbReference type="SUPFAM" id="SSF103473">
    <property type="entry name" value="MFS general substrate transporter"/>
    <property type="match status" value="1"/>
</dbReference>
<evidence type="ECO:0000256" key="4">
    <source>
        <dbReference type="ARBA" id="ARBA00022989"/>
    </source>
</evidence>
<dbReference type="PROSITE" id="PS50850">
    <property type="entry name" value="MFS"/>
    <property type="match status" value="1"/>
</dbReference>
<dbReference type="InterPro" id="IPR011701">
    <property type="entry name" value="MFS"/>
</dbReference>
<name>A0A1M4U7D8_9CLOT</name>